<reference evidence="2" key="3">
    <citation type="submission" date="2023-08" db="EMBL/GenBank/DDBJ databases">
        <title>Complete genome sequence of Xanthomonas indica.</title>
        <authorList>
            <person name="Patil P.B."/>
            <person name="Rana R."/>
        </authorList>
    </citation>
    <scope>NUCLEOTIDE SEQUENCE</scope>
    <source>
        <strain evidence="2">PPL560</strain>
    </source>
</reference>
<dbReference type="AlphaFoldDB" id="A0AAU8I5M0"/>
<reference evidence="1 3" key="1">
    <citation type="journal article" date="2022" name="Curr. Microbiol.">
        <title>Xanthomonas indica sp. nov., a Novel Member of Non-Pathogenic Xanthomonas Community from Healthy Rice Seeds.</title>
        <authorList>
            <person name="Rana R."/>
            <person name="Madhavan V.N."/>
            <person name="Saroha T."/>
            <person name="Bansal K."/>
            <person name="Kaur A."/>
            <person name="Sonti R.V."/>
            <person name="Patel H.K."/>
            <person name="Patil P.B."/>
        </authorList>
    </citation>
    <scope>NUCLEOTIDE SEQUENCE [LARGE SCALE GENOMIC DNA]</scope>
    <source>
        <strain evidence="1 3">PPL560</strain>
    </source>
</reference>
<name>A0AAU8I5M0_9XANT</name>
<evidence type="ECO:0000313" key="3">
    <source>
        <dbReference type="Proteomes" id="UP001430647"/>
    </source>
</evidence>
<dbReference type="KEGG" id="xin:Q7W82_20150"/>
<dbReference type="EMBL" id="CP131914">
    <property type="protein sequence ID" value="XCI80530.1"/>
    <property type="molecule type" value="Genomic_DNA"/>
</dbReference>
<proteinExistence type="predicted"/>
<dbReference type="RefSeq" id="WP_242160041.1">
    <property type="nucleotide sequence ID" value="NZ_CP131914.1"/>
</dbReference>
<organism evidence="2">
    <name type="scientific">Xanthomonas indica</name>
    <dbReference type="NCBI Taxonomy" id="2912242"/>
    <lineage>
        <taxon>Bacteria</taxon>
        <taxon>Pseudomonadati</taxon>
        <taxon>Pseudomonadota</taxon>
        <taxon>Gammaproteobacteria</taxon>
        <taxon>Lysobacterales</taxon>
        <taxon>Lysobacteraceae</taxon>
        <taxon>Xanthomonas</taxon>
    </lineage>
</organism>
<dbReference type="Proteomes" id="UP001430647">
    <property type="component" value="Unassembled WGS sequence"/>
</dbReference>
<accession>A0AAU8I5M0</accession>
<dbReference type="EMBL" id="JAKJPQ010000008">
    <property type="protein sequence ID" value="MCI2262056.1"/>
    <property type="molecule type" value="Genomic_DNA"/>
</dbReference>
<gene>
    <name evidence="1" type="ORF">L3V74_10920</name>
    <name evidence="2" type="ORF">Q7W82_20150</name>
</gene>
<keyword evidence="3" id="KW-1185">Reference proteome</keyword>
<reference evidence="1" key="2">
    <citation type="submission" date="2022-01" db="EMBL/GenBank/DDBJ databases">
        <authorList>
            <person name="Rana R."/>
            <person name="Patil P.B."/>
        </authorList>
    </citation>
    <scope>NUCLEOTIDE SEQUENCE</scope>
    <source>
        <strain evidence="1">PPL560</strain>
    </source>
</reference>
<protein>
    <submittedName>
        <fullName evidence="2">Uncharacterized protein</fullName>
    </submittedName>
</protein>
<evidence type="ECO:0000313" key="2">
    <source>
        <dbReference type="EMBL" id="XCI80530.1"/>
    </source>
</evidence>
<sequence>MAMKASFFRIGRDRDLPPGSLILQSNNWLLRTTIHSQGEDRPSALWLTGEHVGTFQLLDDVSQCVTLDPALKLQLRVDGPIEGPGGARIGSLIWSENEASPAICAAERLFMTMEGVSMARSSGAKSFFAPDWSIWIVDEDGKDVAKGALVTVKS</sequence>
<evidence type="ECO:0000313" key="1">
    <source>
        <dbReference type="EMBL" id="MCI2262056.1"/>
    </source>
</evidence>